<feature type="repeat" description="ANK" evidence="3">
    <location>
        <begin position="355"/>
        <end position="387"/>
    </location>
</feature>
<evidence type="ECO:0000313" key="4">
    <source>
        <dbReference type="EMBL" id="KAG9231956.1"/>
    </source>
</evidence>
<feature type="repeat" description="ANK" evidence="3">
    <location>
        <begin position="526"/>
        <end position="558"/>
    </location>
</feature>
<dbReference type="Pfam" id="PF12796">
    <property type="entry name" value="Ank_2"/>
    <property type="match status" value="3"/>
</dbReference>
<dbReference type="SUPFAM" id="SSF52467">
    <property type="entry name" value="DHS-like NAD/FAD-binding domain"/>
    <property type="match status" value="1"/>
</dbReference>
<comment type="caution">
    <text evidence="4">The sequence shown here is derived from an EMBL/GenBank/DDBJ whole genome shotgun (WGS) entry which is preliminary data.</text>
</comment>
<keyword evidence="2 3" id="KW-0040">ANK repeat</keyword>
<dbReference type="Gene3D" id="1.25.40.20">
    <property type="entry name" value="Ankyrin repeat-containing domain"/>
    <property type="match status" value="2"/>
</dbReference>
<evidence type="ECO:0000256" key="1">
    <source>
        <dbReference type="ARBA" id="ARBA00022737"/>
    </source>
</evidence>
<evidence type="ECO:0000313" key="5">
    <source>
        <dbReference type="Proteomes" id="UP000824998"/>
    </source>
</evidence>
<feature type="repeat" description="ANK" evidence="3">
    <location>
        <begin position="322"/>
        <end position="354"/>
    </location>
</feature>
<feature type="repeat" description="ANK" evidence="3">
    <location>
        <begin position="600"/>
        <end position="633"/>
    </location>
</feature>
<dbReference type="Pfam" id="PF00023">
    <property type="entry name" value="Ank"/>
    <property type="match status" value="1"/>
</dbReference>
<dbReference type="PANTHER" id="PTHR24123:SF33">
    <property type="entry name" value="PROTEIN HOS4"/>
    <property type="match status" value="1"/>
</dbReference>
<protein>
    <submittedName>
        <fullName evidence="4">Ankyrin repeat-containing domain protein</fullName>
    </submittedName>
</protein>
<dbReference type="InterPro" id="IPR036770">
    <property type="entry name" value="Ankyrin_rpt-contain_sf"/>
</dbReference>
<name>A0A9P7YEM7_9HELO</name>
<dbReference type="PRINTS" id="PR01415">
    <property type="entry name" value="ANKYRIN"/>
</dbReference>
<reference evidence="4" key="1">
    <citation type="journal article" date="2021" name="IMA Fungus">
        <title>Genomic characterization of three marine fungi, including Emericellopsis atlantica sp. nov. with signatures of a generalist lifestyle and marine biomass degradation.</title>
        <authorList>
            <person name="Hagestad O.C."/>
            <person name="Hou L."/>
            <person name="Andersen J.H."/>
            <person name="Hansen E.H."/>
            <person name="Altermark B."/>
            <person name="Li C."/>
            <person name="Kuhnert E."/>
            <person name="Cox R.J."/>
            <person name="Crous P.W."/>
            <person name="Spatafora J.W."/>
            <person name="Lail K."/>
            <person name="Amirebrahimi M."/>
            <person name="Lipzen A."/>
            <person name="Pangilinan J."/>
            <person name="Andreopoulos W."/>
            <person name="Hayes R.D."/>
            <person name="Ng V."/>
            <person name="Grigoriev I.V."/>
            <person name="Jackson S.A."/>
            <person name="Sutton T.D.S."/>
            <person name="Dobson A.D.W."/>
            <person name="Rama T."/>
        </authorList>
    </citation>
    <scope>NUCLEOTIDE SEQUENCE</scope>
    <source>
        <strain evidence="4">TRa018bII</strain>
    </source>
</reference>
<dbReference type="AlphaFoldDB" id="A0A9P7YEM7"/>
<feature type="repeat" description="ANK" evidence="3">
    <location>
        <begin position="437"/>
        <end position="469"/>
    </location>
</feature>
<dbReference type="InterPro" id="IPR051165">
    <property type="entry name" value="Multifunctional_ANK_Repeat"/>
</dbReference>
<dbReference type="EMBL" id="MU251572">
    <property type="protein sequence ID" value="KAG9231956.1"/>
    <property type="molecule type" value="Genomic_DNA"/>
</dbReference>
<sequence>MSEASRRADKRLDELKQALEHHSLVIIVGAGVTLNATAQKDGRPLKRLTWKGLIKNGLSYLVDEVHIKRSTLASAYKALEDGRTEKLLCAATILRRTLKKHNHFPTWIRSVFEDLHKQVTSPDILERLKSLSERGALLLTTNYDDLLERSCGLPRVNRSNKVDLLNFKRRDLKGVLHVHGSYLDPTEVVLDSTDYYNIKNAQQDQVQDILKTYLDYYTILFVGCGSGLDDPNFGPLLNWARHRHKKISNRHCLLMRTGENINYKPLISLEYGDEYEDLVAYLDKILGAPGDESNEPRFLDAEQHARLLLSKCGYDIRSGDYDCNTALLWAAKYGDVTTTKFFLRQGADCNTVGQNGMRPLHFAASNVDTTVLPCLLDVRANIDVVDNEGHIPLVYAASWGRLVATEQLLKAEESLLSYAKTASMALYNELRKDARPNRSLAIYQAVRYSHTEVIKVLLEKGANINQTDSNSPSSAQGTNDQQERFRNKSLKDMNLNGSLALAARNDSESIVRMLLEYGADVNEVGAGRTALHEASHSGKESIVRLLLSRNATVKNQCQSGYSALHYAIGAKPHRNIVRILLEHCSKTDLDIKTSLVSPSQGKTALMFAILSPEDELLARMLLDKGADPNVTDFFQGATALHMTAYADVKYRSGKARALLAKGASLKPLDKNGETPVELARRMGYNDLVVLMMLHLGSAAV</sequence>
<dbReference type="Proteomes" id="UP000824998">
    <property type="component" value="Unassembled WGS sequence"/>
</dbReference>
<organism evidence="4 5">
    <name type="scientific">Amylocarpus encephaloides</name>
    <dbReference type="NCBI Taxonomy" id="45428"/>
    <lineage>
        <taxon>Eukaryota</taxon>
        <taxon>Fungi</taxon>
        <taxon>Dikarya</taxon>
        <taxon>Ascomycota</taxon>
        <taxon>Pezizomycotina</taxon>
        <taxon>Leotiomycetes</taxon>
        <taxon>Helotiales</taxon>
        <taxon>Helotiales incertae sedis</taxon>
        <taxon>Amylocarpus</taxon>
    </lineage>
</organism>
<dbReference type="SUPFAM" id="SSF48403">
    <property type="entry name" value="Ankyrin repeat"/>
    <property type="match status" value="1"/>
</dbReference>
<feature type="repeat" description="ANK" evidence="3">
    <location>
        <begin position="494"/>
        <end position="526"/>
    </location>
</feature>
<dbReference type="PANTHER" id="PTHR24123">
    <property type="entry name" value="ANKYRIN REPEAT-CONTAINING"/>
    <property type="match status" value="1"/>
</dbReference>
<accession>A0A9P7YEM7</accession>
<dbReference type="Pfam" id="PF13289">
    <property type="entry name" value="SIR2_2"/>
    <property type="match status" value="1"/>
</dbReference>
<keyword evidence="1" id="KW-0677">Repeat</keyword>
<evidence type="ECO:0000256" key="2">
    <source>
        <dbReference type="ARBA" id="ARBA00023043"/>
    </source>
</evidence>
<keyword evidence="5" id="KW-1185">Reference proteome</keyword>
<gene>
    <name evidence="4" type="ORF">BJ875DRAFT_497887</name>
</gene>
<dbReference type="SMART" id="SM00248">
    <property type="entry name" value="ANK"/>
    <property type="match status" value="10"/>
</dbReference>
<dbReference type="InterPro" id="IPR029035">
    <property type="entry name" value="DHS-like_NAD/FAD-binding_dom"/>
</dbReference>
<dbReference type="PROSITE" id="PS50297">
    <property type="entry name" value="ANK_REP_REGION"/>
    <property type="match status" value="5"/>
</dbReference>
<evidence type="ECO:0000256" key="3">
    <source>
        <dbReference type="PROSITE-ProRule" id="PRU00023"/>
    </source>
</evidence>
<dbReference type="PROSITE" id="PS50088">
    <property type="entry name" value="ANK_REPEAT"/>
    <property type="match status" value="6"/>
</dbReference>
<dbReference type="InterPro" id="IPR002110">
    <property type="entry name" value="Ankyrin_rpt"/>
</dbReference>
<proteinExistence type="predicted"/>
<dbReference type="OrthoDB" id="3544328at2759"/>